<name>A0A6I0SIK3_BACT4</name>
<sequence length="67" mass="7628">MSAASPNQTLFFFKNNYYIKKKARESVPVTRPAHQGSRIAHPARTSNAEAHADMYNNYTHLSFKKDA</sequence>
<dbReference type="EMBL" id="WCRS01000005">
    <property type="protein sequence ID" value="KAB4474869.1"/>
    <property type="molecule type" value="Genomic_DNA"/>
</dbReference>
<comment type="caution">
    <text evidence="1">The sequence shown here is derived from an EMBL/GenBank/DDBJ whole genome shotgun (WGS) entry which is preliminary data.</text>
</comment>
<evidence type="ECO:0000313" key="2">
    <source>
        <dbReference type="Proteomes" id="UP000488521"/>
    </source>
</evidence>
<reference evidence="1 2" key="1">
    <citation type="journal article" date="2019" name="Nat. Med.">
        <title>A library of human gut bacterial isolates paired with longitudinal multiomics data enables mechanistic microbiome research.</title>
        <authorList>
            <person name="Poyet M."/>
            <person name="Groussin M."/>
            <person name="Gibbons S.M."/>
            <person name="Avila-Pacheco J."/>
            <person name="Jiang X."/>
            <person name="Kearney S.M."/>
            <person name="Perrotta A.R."/>
            <person name="Berdy B."/>
            <person name="Zhao S."/>
            <person name="Lieberman T.D."/>
            <person name="Swanson P.K."/>
            <person name="Smith M."/>
            <person name="Roesemann S."/>
            <person name="Alexander J.E."/>
            <person name="Rich S.A."/>
            <person name="Livny J."/>
            <person name="Vlamakis H."/>
            <person name="Clish C."/>
            <person name="Bullock K."/>
            <person name="Deik A."/>
            <person name="Scott J."/>
            <person name="Pierce K.A."/>
            <person name="Xavier R.J."/>
            <person name="Alm E.J."/>
        </authorList>
    </citation>
    <scope>NUCLEOTIDE SEQUENCE [LARGE SCALE GENOMIC DNA]</scope>
    <source>
        <strain evidence="1 2">BIOML-A156</strain>
    </source>
</reference>
<dbReference type="RefSeq" id="WP_373260670.1">
    <property type="nucleotide sequence ID" value="NZ_CAXUFH010000030.1"/>
</dbReference>
<accession>A0A6I0SIK3</accession>
<evidence type="ECO:0000313" key="1">
    <source>
        <dbReference type="EMBL" id="KAB4474869.1"/>
    </source>
</evidence>
<gene>
    <name evidence="1" type="ORF">GAN59_10955</name>
</gene>
<dbReference type="Proteomes" id="UP000488521">
    <property type="component" value="Unassembled WGS sequence"/>
</dbReference>
<protein>
    <submittedName>
        <fullName evidence="1">Uncharacterized protein</fullName>
    </submittedName>
</protein>
<proteinExistence type="predicted"/>
<organism evidence="1 2">
    <name type="scientific">Bacteroides thetaiotaomicron</name>
    <dbReference type="NCBI Taxonomy" id="818"/>
    <lineage>
        <taxon>Bacteria</taxon>
        <taxon>Pseudomonadati</taxon>
        <taxon>Bacteroidota</taxon>
        <taxon>Bacteroidia</taxon>
        <taxon>Bacteroidales</taxon>
        <taxon>Bacteroidaceae</taxon>
        <taxon>Bacteroides</taxon>
    </lineage>
</organism>
<dbReference type="AlphaFoldDB" id="A0A6I0SIK3"/>